<dbReference type="Proteomes" id="UP000244855">
    <property type="component" value="Unassembled WGS sequence"/>
</dbReference>
<evidence type="ECO:0000313" key="2">
    <source>
        <dbReference type="Proteomes" id="UP000244855"/>
    </source>
</evidence>
<dbReference type="STRING" id="97972.A0A2V1E5A8"/>
<name>A0A2V1E5A8_9PLEO</name>
<dbReference type="EMBL" id="KZ805312">
    <property type="protein sequence ID" value="PVI05763.1"/>
    <property type="molecule type" value="Genomic_DNA"/>
</dbReference>
<dbReference type="OrthoDB" id="2821964at2759"/>
<accession>A0A2V1E5A8</accession>
<keyword evidence="2" id="KW-1185">Reference proteome</keyword>
<protein>
    <submittedName>
        <fullName evidence="1">BcABA3</fullName>
    </submittedName>
</protein>
<organism evidence="1 2">
    <name type="scientific">Periconia macrospinosa</name>
    <dbReference type="NCBI Taxonomy" id="97972"/>
    <lineage>
        <taxon>Eukaryota</taxon>
        <taxon>Fungi</taxon>
        <taxon>Dikarya</taxon>
        <taxon>Ascomycota</taxon>
        <taxon>Pezizomycotina</taxon>
        <taxon>Dothideomycetes</taxon>
        <taxon>Pleosporomycetidae</taxon>
        <taxon>Pleosporales</taxon>
        <taxon>Massarineae</taxon>
        <taxon>Periconiaceae</taxon>
        <taxon>Periconia</taxon>
    </lineage>
</organism>
<dbReference type="AlphaFoldDB" id="A0A2V1E5A8"/>
<gene>
    <name evidence="1" type="ORF">DM02DRAFT_684151</name>
</gene>
<proteinExistence type="predicted"/>
<sequence>MNSMDKGTYFPPEIKNDLAGVVELKPEQKQEILASAWEYARCVTPHFTNWNRYIAYVRLLVTCVVAEFRGDLIKIEDTDEIMGYNVGKLLEFLFGQTPDRERWEREFRAYLLITAEKTSDRRGGELFRRYVNALAYSPAGWYQMRGCDALVGFTIAASFACNDMGGPWLGEGQVDVLVEIAVLLYDSVAFYKHRAEGEVHNTFAYLPPTFRVDAHREARDILWGLDAAYANDKKMLCAVNFIRWFGGPLHMVMRRYRFVEENLSIGTPENQAVLNDTKEDVKLWKHLVVRQASAQDMERYESIVQRKELMYEGLPQLLEEGNKLPCKDCVFKPSYGVQNSYEFGGVKLCTHCQGKAAEHLHTLRTRAIAAFPLLQELFKQKAV</sequence>
<evidence type="ECO:0000313" key="1">
    <source>
        <dbReference type="EMBL" id="PVI05763.1"/>
    </source>
</evidence>
<reference evidence="1 2" key="1">
    <citation type="journal article" date="2018" name="Sci. Rep.">
        <title>Comparative genomics provides insights into the lifestyle and reveals functional heterogeneity of dark septate endophytic fungi.</title>
        <authorList>
            <person name="Knapp D.G."/>
            <person name="Nemeth J.B."/>
            <person name="Barry K."/>
            <person name="Hainaut M."/>
            <person name="Henrissat B."/>
            <person name="Johnson J."/>
            <person name="Kuo A."/>
            <person name="Lim J.H.P."/>
            <person name="Lipzen A."/>
            <person name="Nolan M."/>
            <person name="Ohm R.A."/>
            <person name="Tamas L."/>
            <person name="Grigoriev I.V."/>
            <person name="Spatafora J.W."/>
            <person name="Nagy L.G."/>
            <person name="Kovacs G.M."/>
        </authorList>
    </citation>
    <scope>NUCLEOTIDE SEQUENCE [LARGE SCALE GENOMIC DNA]</scope>
    <source>
        <strain evidence="1 2">DSE2036</strain>
    </source>
</reference>